<evidence type="ECO:0000259" key="1">
    <source>
        <dbReference type="Pfam" id="PF01636"/>
    </source>
</evidence>
<accession>A0A1E1KG61</accession>
<sequence length="286" mass="32901">MPEKRLANLAASARTDPTSRPNLSVNDTPLRRFLILATLRLCRRILPRHGPVLMLSKKLCIKVGTLKQPAEAATMLFIAEHTSIPVPKVYCAFERNGCKFILMKRVQGDTLRNGWLKRSEASKEKILAQLKGIVDEMRRIPCPEGQGISNVAGGQLFDGRLSGGSFHGPFETTRDFHKYLREGYEGGREDAPDANKLVEFHNQYSRPLVFSHGDLSTMNIMARGDDIVGIVDWETAGWWPDYWEYTSAWHVNPYNEFWREEVDKFLEPKPEELQMEKIRRRYFDVF</sequence>
<feature type="domain" description="Aminoglycoside phosphotransferase" evidence="1">
    <location>
        <begin position="69"/>
        <end position="266"/>
    </location>
</feature>
<dbReference type="InterPro" id="IPR051678">
    <property type="entry name" value="AGP_Transferase"/>
</dbReference>
<dbReference type="SUPFAM" id="SSF56112">
    <property type="entry name" value="Protein kinase-like (PK-like)"/>
    <property type="match status" value="1"/>
</dbReference>
<name>A0A1E1KG61_9HELO</name>
<dbReference type="Gene3D" id="3.30.200.150">
    <property type="match status" value="1"/>
</dbReference>
<dbReference type="Proteomes" id="UP000178129">
    <property type="component" value="Unassembled WGS sequence"/>
</dbReference>
<evidence type="ECO:0000313" key="3">
    <source>
        <dbReference type="Proteomes" id="UP000178129"/>
    </source>
</evidence>
<dbReference type="InParanoid" id="A0A1E1KG61"/>
<reference evidence="3" key="1">
    <citation type="submission" date="2016-03" db="EMBL/GenBank/DDBJ databases">
        <authorList>
            <person name="Ploux O."/>
        </authorList>
    </citation>
    <scope>NUCLEOTIDE SEQUENCE [LARGE SCALE GENOMIC DNA]</scope>
    <source>
        <strain evidence="3">UK7</strain>
    </source>
</reference>
<dbReference type="Pfam" id="PF01636">
    <property type="entry name" value="APH"/>
    <property type="match status" value="1"/>
</dbReference>
<comment type="caution">
    <text evidence="2">The sequence shown here is derived from an EMBL/GenBank/DDBJ whole genome shotgun (WGS) entry which is preliminary data.</text>
</comment>
<dbReference type="CDD" id="cd05120">
    <property type="entry name" value="APH_ChoK_like"/>
    <property type="match status" value="1"/>
</dbReference>
<dbReference type="EMBL" id="FJUW01000012">
    <property type="protein sequence ID" value="CZS97038.1"/>
    <property type="molecule type" value="Genomic_DNA"/>
</dbReference>
<dbReference type="AlphaFoldDB" id="A0A1E1KG61"/>
<protein>
    <recommendedName>
        <fullName evidence="1">Aminoglycoside phosphotransferase domain-containing protein</fullName>
    </recommendedName>
</protein>
<dbReference type="Gene3D" id="3.90.1200.10">
    <property type="match status" value="1"/>
</dbReference>
<proteinExistence type="predicted"/>
<evidence type="ECO:0000313" key="2">
    <source>
        <dbReference type="EMBL" id="CZS97038.1"/>
    </source>
</evidence>
<organism evidence="2 3">
    <name type="scientific">Rhynchosporium graminicola</name>
    <dbReference type="NCBI Taxonomy" id="2792576"/>
    <lineage>
        <taxon>Eukaryota</taxon>
        <taxon>Fungi</taxon>
        <taxon>Dikarya</taxon>
        <taxon>Ascomycota</taxon>
        <taxon>Pezizomycotina</taxon>
        <taxon>Leotiomycetes</taxon>
        <taxon>Helotiales</taxon>
        <taxon>Ploettnerulaceae</taxon>
        <taxon>Rhynchosporium</taxon>
    </lineage>
</organism>
<dbReference type="InterPro" id="IPR011009">
    <property type="entry name" value="Kinase-like_dom_sf"/>
</dbReference>
<dbReference type="PANTHER" id="PTHR21310">
    <property type="entry name" value="AMINOGLYCOSIDE PHOSPHOTRANSFERASE-RELATED-RELATED"/>
    <property type="match status" value="1"/>
</dbReference>
<keyword evidence="3" id="KW-1185">Reference proteome</keyword>
<gene>
    <name evidence="2" type="ORF">RCO7_02722</name>
</gene>
<dbReference type="STRING" id="914237.A0A1E1KG61"/>
<dbReference type="InterPro" id="IPR002575">
    <property type="entry name" value="Aminoglycoside_PTrfase"/>
</dbReference>
<dbReference type="PANTHER" id="PTHR21310:SF55">
    <property type="entry name" value="AMINOGLYCOSIDE PHOSPHOTRANSFERASE DOMAIN-CONTAINING PROTEIN"/>
    <property type="match status" value="1"/>
</dbReference>